<keyword evidence="5" id="KW-0949">S-adenosyl-L-methionine</keyword>
<dbReference type="Pfam" id="PF02195">
    <property type="entry name" value="ParB_N"/>
    <property type="match status" value="1"/>
</dbReference>
<dbReference type="PROSITE" id="PS00092">
    <property type="entry name" value="N6_MTASE"/>
    <property type="match status" value="1"/>
</dbReference>
<dbReference type="PANTHER" id="PTHR33375:SF1">
    <property type="entry name" value="CHROMOSOME-PARTITIONING PROTEIN PARB-RELATED"/>
    <property type="match status" value="1"/>
</dbReference>
<dbReference type="SUPFAM" id="SSF110849">
    <property type="entry name" value="ParB/Sulfiredoxin"/>
    <property type="match status" value="1"/>
</dbReference>
<evidence type="ECO:0000256" key="2">
    <source>
        <dbReference type="ARBA" id="ARBA00011900"/>
    </source>
</evidence>
<evidence type="ECO:0000313" key="9">
    <source>
        <dbReference type="EMBL" id="MCW3797188.1"/>
    </source>
</evidence>
<proteinExistence type="inferred from homology"/>
<comment type="caution">
    <text evidence="9">The sequence shown here is derived from an EMBL/GenBank/DDBJ whole genome shotgun (WGS) entry which is preliminary data.</text>
</comment>
<keyword evidence="10" id="KW-1185">Reference proteome</keyword>
<reference evidence="9 10" key="1">
    <citation type="submission" date="2022-10" db="EMBL/GenBank/DDBJ databases">
        <title>Sphingomonas sp.</title>
        <authorList>
            <person name="Jin C."/>
        </authorList>
    </citation>
    <scope>NUCLEOTIDE SEQUENCE [LARGE SCALE GENOMIC DNA]</scope>
    <source>
        <strain evidence="9 10">BN140010</strain>
    </source>
</reference>
<dbReference type="PRINTS" id="PR00506">
    <property type="entry name" value="D21N6MTFRASE"/>
</dbReference>
<dbReference type="GO" id="GO:0032259">
    <property type="term" value="P:methylation"/>
    <property type="evidence" value="ECO:0007669"/>
    <property type="project" value="UniProtKB-KW"/>
</dbReference>
<accession>A0ABT3JDP0</accession>
<evidence type="ECO:0000256" key="5">
    <source>
        <dbReference type="ARBA" id="ARBA00022691"/>
    </source>
</evidence>
<evidence type="ECO:0000256" key="7">
    <source>
        <dbReference type="SAM" id="MobiDB-lite"/>
    </source>
</evidence>
<evidence type="ECO:0000313" key="10">
    <source>
        <dbReference type="Proteomes" id="UP001526246"/>
    </source>
</evidence>
<dbReference type="SUPFAM" id="SSF53335">
    <property type="entry name" value="S-adenosyl-L-methionine-dependent methyltransferases"/>
    <property type="match status" value="1"/>
</dbReference>
<evidence type="ECO:0000256" key="1">
    <source>
        <dbReference type="ARBA" id="ARBA00006594"/>
    </source>
</evidence>
<keyword evidence="3 9" id="KW-0489">Methyltransferase</keyword>
<name>A0ABT3JDP0_9SPHN</name>
<protein>
    <recommendedName>
        <fullName evidence="2">site-specific DNA-methyltransferase (adenine-specific)</fullName>
        <ecNumber evidence="2">2.1.1.72</ecNumber>
    </recommendedName>
</protein>
<dbReference type="Pfam" id="PF01555">
    <property type="entry name" value="N6_N4_Mtase"/>
    <property type="match status" value="1"/>
</dbReference>
<dbReference type="PANTHER" id="PTHR33375">
    <property type="entry name" value="CHROMOSOME-PARTITIONING PROTEIN PARB-RELATED"/>
    <property type="match status" value="1"/>
</dbReference>
<evidence type="ECO:0000259" key="8">
    <source>
        <dbReference type="SMART" id="SM00470"/>
    </source>
</evidence>
<feature type="compositionally biased region" description="Basic and acidic residues" evidence="7">
    <location>
        <begin position="499"/>
        <end position="518"/>
    </location>
</feature>
<evidence type="ECO:0000256" key="3">
    <source>
        <dbReference type="ARBA" id="ARBA00022603"/>
    </source>
</evidence>
<gene>
    <name evidence="9" type="ORF">OMW55_05115</name>
</gene>
<dbReference type="InterPro" id="IPR002941">
    <property type="entry name" value="DNA_methylase_N4/N6"/>
</dbReference>
<dbReference type="RefSeq" id="WP_264881335.1">
    <property type="nucleotide sequence ID" value="NZ_JAPDOB010000001.1"/>
</dbReference>
<dbReference type="Proteomes" id="UP001526246">
    <property type="component" value="Unassembled WGS sequence"/>
</dbReference>
<dbReference type="InterPro" id="IPR002052">
    <property type="entry name" value="DNA_methylase_N6_adenine_CS"/>
</dbReference>
<dbReference type="SMART" id="SM00470">
    <property type="entry name" value="ParB"/>
    <property type="match status" value="1"/>
</dbReference>
<dbReference type="Gene3D" id="3.40.50.150">
    <property type="entry name" value="Vaccinia Virus protein VP39"/>
    <property type="match status" value="1"/>
</dbReference>
<dbReference type="InterPro" id="IPR002295">
    <property type="entry name" value="N4/N6-MTase_EcoPI_Mod-like"/>
</dbReference>
<feature type="domain" description="ParB-like N-terminal" evidence="8">
    <location>
        <begin position="78"/>
        <end position="164"/>
    </location>
</feature>
<dbReference type="GO" id="GO:0008168">
    <property type="term" value="F:methyltransferase activity"/>
    <property type="evidence" value="ECO:0007669"/>
    <property type="project" value="UniProtKB-KW"/>
</dbReference>
<evidence type="ECO:0000256" key="6">
    <source>
        <dbReference type="ARBA" id="ARBA00047942"/>
    </source>
</evidence>
<dbReference type="Gene3D" id="3.90.1530.10">
    <property type="entry name" value="Conserved hypothetical protein from pyrococcus furiosus pfu- 392566-001, ParB domain"/>
    <property type="match status" value="1"/>
</dbReference>
<comment type="similarity">
    <text evidence="1">Belongs to the N(4)/N(6)-methyltransferase family.</text>
</comment>
<dbReference type="EMBL" id="JAPDOB010000001">
    <property type="protein sequence ID" value="MCW3797188.1"/>
    <property type="molecule type" value="Genomic_DNA"/>
</dbReference>
<dbReference type="EC" id="2.1.1.72" evidence="2"/>
<keyword evidence="4" id="KW-0808">Transferase</keyword>
<dbReference type="InterPro" id="IPR029063">
    <property type="entry name" value="SAM-dependent_MTases_sf"/>
</dbReference>
<dbReference type="InterPro" id="IPR003115">
    <property type="entry name" value="ParB_N"/>
</dbReference>
<sequence>MRPPFTGRLDAESARIHKQSIPAQRVVQSAAQCAGNALRQCRPGQWPSRNSAEALVSQIERQFAAAEAFMPKSELKIVQLPIDVIRERPGNVRVHSAKQITKLAQAIATYGFVVPCLVDQDHVLIAGHARWAAAKRQGLSRIPVIKLEHLSPEQVRALVLADNRMSELGSYDKKLLAKELAELVELLPMPELLATGYELDQIELLQDAANSQVKVKEEPEPCAVDRSVPAITELGDCWLIGDHRLICSDALKAETYDRLLGRERADLVITDPPYNRKVNGEISGLGSTKHAEFVAGSGELSRPEFQQFLSDMCRNLAAFSRSGSLHYIFMDWRSIGDLLQAGEGHYDGLQNVIVWMKTNGGGMGSFYRSQHELVTLFKKGKRAHKNNVALGVNGRNRTNVWQFPGANSSSRRADLKLHPTVKNADMIAEAIRDASDRGDLVMDGFAGSGTLLIAAEQTGRRARMVELDPYYCDLILTRAAHVGLFVSLESTGQSPSEVAAERQERRSVLPEVHRDEPS</sequence>
<comment type="catalytic activity">
    <reaction evidence="6">
        <text>a 2'-deoxyadenosine in DNA + S-adenosyl-L-methionine = an N(6)-methyl-2'-deoxyadenosine in DNA + S-adenosyl-L-homocysteine + H(+)</text>
        <dbReference type="Rhea" id="RHEA:15197"/>
        <dbReference type="Rhea" id="RHEA-COMP:12418"/>
        <dbReference type="Rhea" id="RHEA-COMP:12419"/>
        <dbReference type="ChEBI" id="CHEBI:15378"/>
        <dbReference type="ChEBI" id="CHEBI:57856"/>
        <dbReference type="ChEBI" id="CHEBI:59789"/>
        <dbReference type="ChEBI" id="CHEBI:90615"/>
        <dbReference type="ChEBI" id="CHEBI:90616"/>
        <dbReference type="EC" id="2.1.1.72"/>
    </reaction>
</comment>
<feature type="region of interest" description="Disordered" evidence="7">
    <location>
        <begin position="493"/>
        <end position="518"/>
    </location>
</feature>
<evidence type="ECO:0000256" key="4">
    <source>
        <dbReference type="ARBA" id="ARBA00022679"/>
    </source>
</evidence>
<dbReference type="CDD" id="cd16403">
    <property type="entry name" value="ParB_N_like_MT"/>
    <property type="match status" value="1"/>
</dbReference>
<organism evidence="9 10">
    <name type="scientific">Sphingomonas arvum</name>
    <dbReference type="NCBI Taxonomy" id="2992113"/>
    <lineage>
        <taxon>Bacteria</taxon>
        <taxon>Pseudomonadati</taxon>
        <taxon>Pseudomonadota</taxon>
        <taxon>Alphaproteobacteria</taxon>
        <taxon>Sphingomonadales</taxon>
        <taxon>Sphingomonadaceae</taxon>
        <taxon>Sphingomonas</taxon>
    </lineage>
</organism>
<dbReference type="InterPro" id="IPR050336">
    <property type="entry name" value="Chromosome_partition/occlusion"/>
</dbReference>
<dbReference type="InterPro" id="IPR036086">
    <property type="entry name" value="ParB/Sulfiredoxin_sf"/>
</dbReference>